<organism evidence="3 4">
    <name type="scientific">Terfezia boudieri ATCC MYA-4762</name>
    <dbReference type="NCBI Taxonomy" id="1051890"/>
    <lineage>
        <taxon>Eukaryota</taxon>
        <taxon>Fungi</taxon>
        <taxon>Dikarya</taxon>
        <taxon>Ascomycota</taxon>
        <taxon>Pezizomycotina</taxon>
        <taxon>Pezizomycetes</taxon>
        <taxon>Pezizales</taxon>
        <taxon>Pezizaceae</taxon>
        <taxon>Terfezia</taxon>
    </lineage>
</organism>
<feature type="compositionally biased region" description="Polar residues" evidence="1">
    <location>
        <begin position="308"/>
        <end position="317"/>
    </location>
</feature>
<sequence>MKIFALAFTLLSVLTLVSGHARLRKPKPLGYGTTPQLDGNAYNDPLKPDGSDFPCKGLIGVADMTPQAQWTAGGMGMFEIWPNEGNGGEGNLAAHSGGSCQISLSYDNGKSFKVLKSYEGGCPRDVPLNSNLAGPNQTFTFEIPKEAKSGTAVAAWTWIARTGNRGEFYMNCASVKIQGSGTSTLDNLPDMFVGDLIKGDIKDGMCTSTQEFYLSYPSPGDNVIKTSEVGKFKGPNGPGSDGTYNICKAPGGPSKAPGGPSTPTTPTNAPTKTPTNAPTKTPTNAPTNTQTNAPTNTQTNTPTQTATYPPSTISSPSDAPYPTVTGMPLELFEMTAQGYTYECRIKA</sequence>
<dbReference type="PANTHER" id="PTHR36182:SF1">
    <property type="entry name" value="PROTEIN, PUTATIVE (AFU_ORTHOLOGUE AFUA_6G10930)-RELATED"/>
    <property type="match status" value="1"/>
</dbReference>
<evidence type="ECO:0000313" key="3">
    <source>
        <dbReference type="EMBL" id="RPB23905.1"/>
    </source>
</evidence>
<protein>
    <recommendedName>
        <fullName evidence="5">Lytic polysaccharide monooxygenase</fullName>
    </recommendedName>
</protein>
<keyword evidence="2" id="KW-0732">Signal</keyword>
<dbReference type="AlphaFoldDB" id="A0A3N4M0Q1"/>
<reference evidence="3 4" key="1">
    <citation type="journal article" date="2018" name="Nat. Ecol. Evol.">
        <title>Pezizomycetes genomes reveal the molecular basis of ectomycorrhizal truffle lifestyle.</title>
        <authorList>
            <person name="Murat C."/>
            <person name="Payen T."/>
            <person name="Noel B."/>
            <person name="Kuo A."/>
            <person name="Morin E."/>
            <person name="Chen J."/>
            <person name="Kohler A."/>
            <person name="Krizsan K."/>
            <person name="Balestrini R."/>
            <person name="Da Silva C."/>
            <person name="Montanini B."/>
            <person name="Hainaut M."/>
            <person name="Levati E."/>
            <person name="Barry K.W."/>
            <person name="Belfiori B."/>
            <person name="Cichocki N."/>
            <person name="Clum A."/>
            <person name="Dockter R.B."/>
            <person name="Fauchery L."/>
            <person name="Guy J."/>
            <person name="Iotti M."/>
            <person name="Le Tacon F."/>
            <person name="Lindquist E.A."/>
            <person name="Lipzen A."/>
            <person name="Malagnac F."/>
            <person name="Mello A."/>
            <person name="Molinier V."/>
            <person name="Miyauchi S."/>
            <person name="Poulain J."/>
            <person name="Riccioni C."/>
            <person name="Rubini A."/>
            <person name="Sitrit Y."/>
            <person name="Splivallo R."/>
            <person name="Traeger S."/>
            <person name="Wang M."/>
            <person name="Zifcakova L."/>
            <person name="Wipf D."/>
            <person name="Zambonelli A."/>
            <person name="Paolocci F."/>
            <person name="Nowrousian M."/>
            <person name="Ottonello S."/>
            <person name="Baldrian P."/>
            <person name="Spatafora J.W."/>
            <person name="Henrissat B."/>
            <person name="Nagy L.G."/>
            <person name="Aury J.M."/>
            <person name="Wincker P."/>
            <person name="Grigoriev I.V."/>
            <person name="Bonfante P."/>
            <person name="Martin F.M."/>
        </authorList>
    </citation>
    <scope>NUCLEOTIDE SEQUENCE [LARGE SCALE GENOMIC DNA]</scope>
    <source>
        <strain evidence="3 4">ATCC MYA-4762</strain>
    </source>
</reference>
<dbReference type="STRING" id="1051890.A0A3N4M0Q1"/>
<keyword evidence="4" id="KW-1185">Reference proteome</keyword>
<dbReference type="Proteomes" id="UP000267821">
    <property type="component" value="Unassembled WGS sequence"/>
</dbReference>
<dbReference type="Gene3D" id="2.70.50.70">
    <property type="match status" value="1"/>
</dbReference>
<dbReference type="EMBL" id="ML121544">
    <property type="protein sequence ID" value="RPB23905.1"/>
    <property type="molecule type" value="Genomic_DNA"/>
</dbReference>
<feature type="chain" id="PRO_5017926771" description="Lytic polysaccharide monooxygenase" evidence="2">
    <location>
        <begin position="20"/>
        <end position="347"/>
    </location>
</feature>
<dbReference type="PANTHER" id="PTHR36182">
    <property type="entry name" value="PROTEIN, PUTATIVE (AFU_ORTHOLOGUE AFUA_6G10930)-RELATED"/>
    <property type="match status" value="1"/>
</dbReference>
<evidence type="ECO:0000256" key="2">
    <source>
        <dbReference type="SAM" id="SignalP"/>
    </source>
</evidence>
<dbReference type="InParanoid" id="A0A3N4M0Q1"/>
<proteinExistence type="predicted"/>
<dbReference type="OrthoDB" id="2342176at2759"/>
<evidence type="ECO:0000256" key="1">
    <source>
        <dbReference type="SAM" id="MobiDB-lite"/>
    </source>
</evidence>
<accession>A0A3N4M0Q1</accession>
<name>A0A3N4M0Q1_9PEZI</name>
<gene>
    <name evidence="3" type="ORF">L211DRAFT_229428</name>
</gene>
<evidence type="ECO:0008006" key="5">
    <source>
        <dbReference type="Google" id="ProtNLM"/>
    </source>
</evidence>
<evidence type="ECO:0000313" key="4">
    <source>
        <dbReference type="Proteomes" id="UP000267821"/>
    </source>
</evidence>
<feature type="compositionally biased region" description="Low complexity" evidence="1">
    <location>
        <begin position="248"/>
        <end position="307"/>
    </location>
</feature>
<feature type="region of interest" description="Disordered" evidence="1">
    <location>
        <begin position="226"/>
        <end position="322"/>
    </location>
</feature>
<feature type="signal peptide" evidence="2">
    <location>
        <begin position="1"/>
        <end position="19"/>
    </location>
</feature>